<protein>
    <submittedName>
        <fullName evidence="1">Uncharacterized protein</fullName>
    </submittedName>
</protein>
<dbReference type="GeneID" id="25276959"/>
<dbReference type="RefSeq" id="XP_013263043.1">
    <property type="nucleotide sequence ID" value="XM_013407589.1"/>
</dbReference>
<dbReference type="VEuPathDB" id="FungiDB:A1O9_02014"/>
<reference evidence="1 2" key="1">
    <citation type="submission" date="2013-03" db="EMBL/GenBank/DDBJ databases">
        <title>The Genome Sequence of Exophiala aquamarina CBS 119918.</title>
        <authorList>
            <consortium name="The Broad Institute Genomics Platform"/>
            <person name="Cuomo C."/>
            <person name="de Hoog S."/>
            <person name="Gorbushina A."/>
            <person name="Walker B."/>
            <person name="Young S.K."/>
            <person name="Zeng Q."/>
            <person name="Gargeya S."/>
            <person name="Fitzgerald M."/>
            <person name="Haas B."/>
            <person name="Abouelleil A."/>
            <person name="Allen A.W."/>
            <person name="Alvarado L."/>
            <person name="Arachchi H.M."/>
            <person name="Berlin A.M."/>
            <person name="Chapman S.B."/>
            <person name="Gainer-Dewar J."/>
            <person name="Goldberg J."/>
            <person name="Griggs A."/>
            <person name="Gujja S."/>
            <person name="Hansen M."/>
            <person name="Howarth C."/>
            <person name="Imamovic A."/>
            <person name="Ireland A."/>
            <person name="Larimer J."/>
            <person name="McCowan C."/>
            <person name="Murphy C."/>
            <person name="Pearson M."/>
            <person name="Poon T.W."/>
            <person name="Priest M."/>
            <person name="Roberts A."/>
            <person name="Saif S."/>
            <person name="Shea T."/>
            <person name="Sisk P."/>
            <person name="Sykes S."/>
            <person name="Wortman J."/>
            <person name="Nusbaum C."/>
            <person name="Birren B."/>
        </authorList>
    </citation>
    <scope>NUCLEOTIDE SEQUENCE [LARGE SCALE GENOMIC DNA]</scope>
    <source>
        <strain evidence="1 2">CBS 119918</strain>
    </source>
</reference>
<sequence length="65" mass="7440">MSGKVIDAIDQVRGLIEVLENTQPRPAFILIDIEGVNLSRNGLIAIIQVLIPPKKKWYSWWTSMY</sequence>
<dbReference type="AlphaFoldDB" id="A0A072PM87"/>
<comment type="caution">
    <text evidence="1">The sequence shown here is derived from an EMBL/GenBank/DDBJ whole genome shotgun (WGS) entry which is preliminary data.</text>
</comment>
<name>A0A072PM87_9EURO</name>
<evidence type="ECO:0000313" key="1">
    <source>
        <dbReference type="EMBL" id="KEF60453.1"/>
    </source>
</evidence>
<proteinExistence type="predicted"/>
<accession>A0A072PM87</accession>
<dbReference type="Proteomes" id="UP000027920">
    <property type="component" value="Unassembled WGS sequence"/>
</dbReference>
<dbReference type="HOGENOM" id="CLU_2849693_0_0_1"/>
<dbReference type="EMBL" id="AMGV01000002">
    <property type="protein sequence ID" value="KEF60453.1"/>
    <property type="molecule type" value="Genomic_DNA"/>
</dbReference>
<organism evidence="1 2">
    <name type="scientific">Exophiala aquamarina CBS 119918</name>
    <dbReference type="NCBI Taxonomy" id="1182545"/>
    <lineage>
        <taxon>Eukaryota</taxon>
        <taxon>Fungi</taxon>
        <taxon>Dikarya</taxon>
        <taxon>Ascomycota</taxon>
        <taxon>Pezizomycotina</taxon>
        <taxon>Eurotiomycetes</taxon>
        <taxon>Chaetothyriomycetidae</taxon>
        <taxon>Chaetothyriales</taxon>
        <taxon>Herpotrichiellaceae</taxon>
        <taxon>Exophiala</taxon>
    </lineage>
</organism>
<evidence type="ECO:0000313" key="2">
    <source>
        <dbReference type="Proteomes" id="UP000027920"/>
    </source>
</evidence>
<keyword evidence="2" id="KW-1185">Reference proteome</keyword>
<dbReference type="OrthoDB" id="4156109at2759"/>
<gene>
    <name evidence="1" type="ORF">A1O9_02014</name>
</gene>